<feature type="domain" description="Elongation Factor G" evidence="5">
    <location>
        <begin position="21"/>
        <end position="68"/>
    </location>
</feature>
<dbReference type="PANTHER" id="PTHR43261:SF1">
    <property type="entry name" value="RIBOSOME-RELEASING FACTOR 2, MITOCHONDRIAL"/>
    <property type="match status" value="1"/>
</dbReference>
<dbReference type="PANTHER" id="PTHR43261">
    <property type="entry name" value="TRANSLATION ELONGATION FACTOR G-RELATED"/>
    <property type="match status" value="1"/>
</dbReference>
<dbReference type="SUPFAM" id="SSF54980">
    <property type="entry name" value="EF-G C-terminal domain-like"/>
    <property type="match status" value="2"/>
</dbReference>
<dbReference type="Gene3D" id="2.40.50.250">
    <property type="entry name" value="bipa protein"/>
    <property type="match status" value="1"/>
</dbReference>
<comment type="caution">
    <text evidence="7">The sequence shown here is derived from an EMBL/GenBank/DDBJ whole genome shotgun (WGS) entry which is preliminary data.</text>
</comment>
<dbReference type="FunFam" id="3.30.70.870:FF:000003">
    <property type="entry name" value="GTP-binding protein TypA"/>
    <property type="match status" value="1"/>
</dbReference>
<dbReference type="EMBL" id="LBWA01000033">
    <property type="protein sequence ID" value="KKQ96365.1"/>
    <property type="molecule type" value="Genomic_DNA"/>
</dbReference>
<evidence type="ECO:0000256" key="3">
    <source>
        <dbReference type="ARBA" id="ARBA00023134"/>
    </source>
</evidence>
<name>A0A0G0M7R3_9BACT</name>
<evidence type="ECO:0000259" key="4">
    <source>
        <dbReference type="Pfam" id="PF00679"/>
    </source>
</evidence>
<dbReference type="FunFam" id="2.40.50.250:FF:000001">
    <property type="entry name" value="GTP-binding protein TypA"/>
    <property type="match status" value="1"/>
</dbReference>
<dbReference type="GO" id="GO:0005525">
    <property type="term" value="F:GTP binding"/>
    <property type="evidence" value="ECO:0007669"/>
    <property type="project" value="UniProtKB-KW"/>
</dbReference>
<evidence type="ECO:0000313" key="7">
    <source>
        <dbReference type="EMBL" id="KKQ96365.1"/>
    </source>
</evidence>
<evidence type="ECO:0000256" key="2">
    <source>
        <dbReference type="ARBA" id="ARBA00022917"/>
    </source>
</evidence>
<sequence>MIFMVNNSPFGGKEGEFKTSSQIRNRLFKELDTDVALRVEENANTTWTISGRGELHLAIFIERLRREGYELQVSRPQVITKKVDGKTYTPYEKVFIEVPEEYSGLVINKMGQRHAELKDMGKVEGVVYMEYLLATKELIGFRSEFITDTKGLGVINTSFETFLPDDGFQKARDRGSLVAFETGETRLYGLVNVQDRGEMFYGPAEKVYKGQVVGQNSRNDDIWVNVCKEKQLSNMRSKGDGTSVHFNTPKTLSLENALEYIDETELVEVTPKSVRIRKIILDETEARRNRFALKSR</sequence>
<evidence type="ECO:0000256" key="1">
    <source>
        <dbReference type="ARBA" id="ARBA00022741"/>
    </source>
</evidence>
<evidence type="ECO:0000259" key="5">
    <source>
        <dbReference type="Pfam" id="PF14492"/>
    </source>
</evidence>
<keyword evidence="1" id="KW-0547">Nucleotide-binding</keyword>
<evidence type="ECO:0000259" key="6">
    <source>
        <dbReference type="Pfam" id="PF21018"/>
    </source>
</evidence>
<dbReference type="AlphaFoldDB" id="A0A0G0M7R3"/>
<dbReference type="InterPro" id="IPR041095">
    <property type="entry name" value="EFG_II"/>
</dbReference>
<dbReference type="InterPro" id="IPR035647">
    <property type="entry name" value="EFG_III/V"/>
</dbReference>
<dbReference type="GO" id="GO:0006412">
    <property type="term" value="P:translation"/>
    <property type="evidence" value="ECO:0007669"/>
    <property type="project" value="UniProtKB-KW"/>
</dbReference>
<dbReference type="Gene3D" id="3.30.70.240">
    <property type="match status" value="1"/>
</dbReference>
<dbReference type="PATRIC" id="fig|1618549.4.peg.1432"/>
<reference evidence="7 8" key="1">
    <citation type="journal article" date="2015" name="Nature">
        <title>rRNA introns, odd ribosomes, and small enigmatic genomes across a large radiation of phyla.</title>
        <authorList>
            <person name="Brown C.T."/>
            <person name="Hug L.A."/>
            <person name="Thomas B.C."/>
            <person name="Sharon I."/>
            <person name="Castelle C.J."/>
            <person name="Singh A."/>
            <person name="Wilkins M.J."/>
            <person name="Williams K.H."/>
            <person name="Banfield J.F."/>
        </authorList>
    </citation>
    <scope>NUCLEOTIDE SEQUENCE [LARGE SCALE GENOMIC DNA]</scope>
</reference>
<feature type="domain" description="TypA/BipA C-terminal" evidence="6">
    <location>
        <begin position="174"/>
        <end position="282"/>
    </location>
</feature>
<dbReference type="Pfam" id="PF00679">
    <property type="entry name" value="EFG_C"/>
    <property type="match status" value="1"/>
</dbReference>
<protein>
    <submittedName>
        <fullName evidence="7">GTP-binding protein TypA</fullName>
    </submittedName>
</protein>
<dbReference type="Pfam" id="PF14492">
    <property type="entry name" value="EFG_III"/>
    <property type="match status" value="1"/>
</dbReference>
<gene>
    <name evidence="7" type="ORF">UT23_C0033G0009</name>
</gene>
<dbReference type="InterPro" id="IPR048876">
    <property type="entry name" value="BipA_C"/>
</dbReference>
<dbReference type="InterPro" id="IPR000640">
    <property type="entry name" value="EFG_V-like"/>
</dbReference>
<dbReference type="Gene3D" id="3.30.70.870">
    <property type="entry name" value="Elongation Factor G (Translational Gtpase), domain 3"/>
    <property type="match status" value="1"/>
</dbReference>
<feature type="domain" description="Elongation factor EFG" evidence="4">
    <location>
        <begin position="90"/>
        <end position="162"/>
    </location>
</feature>
<dbReference type="Proteomes" id="UP000034325">
    <property type="component" value="Unassembled WGS sequence"/>
</dbReference>
<dbReference type="Pfam" id="PF21018">
    <property type="entry name" value="BipA_C"/>
    <property type="match status" value="1"/>
</dbReference>
<organism evidence="7 8">
    <name type="scientific">Candidatus Woesebacteria bacterium GW2011_GWA1_39_12</name>
    <dbReference type="NCBI Taxonomy" id="1618549"/>
    <lineage>
        <taxon>Bacteria</taxon>
        <taxon>Candidatus Woeseibacteriota</taxon>
    </lineage>
</organism>
<accession>A0A0G0M7R3</accession>
<dbReference type="InterPro" id="IPR042116">
    <property type="entry name" value="TypA/BipA_C"/>
</dbReference>
<dbReference type="GO" id="GO:0032790">
    <property type="term" value="P:ribosome disassembly"/>
    <property type="evidence" value="ECO:0007669"/>
    <property type="project" value="TreeGrafter"/>
</dbReference>
<keyword evidence="3" id="KW-0342">GTP-binding</keyword>
<proteinExistence type="predicted"/>
<keyword evidence="2" id="KW-0648">Protein biosynthesis</keyword>
<evidence type="ECO:0000313" key="8">
    <source>
        <dbReference type="Proteomes" id="UP000034325"/>
    </source>
</evidence>
<dbReference type="FunFam" id="3.30.70.240:FF:000002">
    <property type="entry name" value="GTP-binding protein TypA"/>
    <property type="match status" value="1"/>
</dbReference>